<protein>
    <submittedName>
        <fullName evidence="2">Uncharacterized protein</fullName>
    </submittedName>
</protein>
<dbReference type="Proteomes" id="UP000290057">
    <property type="component" value="Chromosome"/>
</dbReference>
<evidence type="ECO:0000313" key="2">
    <source>
        <dbReference type="EMBL" id="BBI19606.1"/>
    </source>
</evidence>
<dbReference type="EMBL" id="AP019389">
    <property type="protein sequence ID" value="BBI19606.1"/>
    <property type="molecule type" value="Genomic_DNA"/>
</dbReference>
<dbReference type="AlphaFoldDB" id="A0A3T1CF51"/>
<keyword evidence="1" id="KW-0812">Transmembrane</keyword>
<evidence type="ECO:0000256" key="1">
    <source>
        <dbReference type="SAM" id="Phobius"/>
    </source>
</evidence>
<feature type="transmembrane region" description="Helical" evidence="1">
    <location>
        <begin position="18"/>
        <end position="36"/>
    </location>
</feature>
<proteinExistence type="predicted"/>
<name>A0A3T1CF51_9SPHN</name>
<evidence type="ECO:0000313" key="3">
    <source>
        <dbReference type="Proteomes" id="UP000290057"/>
    </source>
</evidence>
<gene>
    <name evidence="2" type="ORF">EKJ_04530</name>
</gene>
<keyword evidence="3" id="KW-1185">Reference proteome</keyword>
<sequence>MGKRNESPPVMSLFTPDLYRNFGIGFGAGALAILLVNGTDLIEAVPQLVASIF</sequence>
<organism evidence="2 3">
    <name type="scientific">Qipengyuania flava</name>
    <dbReference type="NCBI Taxonomy" id="192812"/>
    <lineage>
        <taxon>Bacteria</taxon>
        <taxon>Pseudomonadati</taxon>
        <taxon>Pseudomonadota</taxon>
        <taxon>Alphaproteobacteria</taxon>
        <taxon>Sphingomonadales</taxon>
        <taxon>Erythrobacteraceae</taxon>
        <taxon>Qipengyuania</taxon>
    </lineage>
</organism>
<reference evidence="2 3" key="1">
    <citation type="submission" date="2019-01" db="EMBL/GenBank/DDBJ databases">
        <title>Complete genome sequence of Erythrobacter flavus KJ5.</title>
        <authorList>
            <person name="Kanesaki Y."/>
            <person name="Brotosudarmo T."/>
            <person name="Moriuchi R."/>
            <person name="Awai K."/>
        </authorList>
    </citation>
    <scope>NUCLEOTIDE SEQUENCE [LARGE SCALE GENOMIC DNA]</scope>
    <source>
        <strain evidence="2 3">KJ5</strain>
    </source>
</reference>
<keyword evidence="1" id="KW-0472">Membrane</keyword>
<keyword evidence="1" id="KW-1133">Transmembrane helix</keyword>
<accession>A0A3T1CF51</accession>